<organism evidence="15">
    <name type="scientific">Palpitomonas bilix</name>
    <dbReference type="NCBI Taxonomy" id="652834"/>
    <lineage>
        <taxon>Eukaryota</taxon>
        <taxon>Eukaryota incertae sedis</taxon>
    </lineage>
</organism>
<keyword evidence="10" id="KW-0449">Lipoprotein</keyword>
<evidence type="ECO:0000256" key="12">
    <source>
        <dbReference type="PROSITE-ProRule" id="PRU00175"/>
    </source>
</evidence>
<dbReference type="AlphaFoldDB" id="A0A7S3CZQ9"/>
<reference evidence="15" key="1">
    <citation type="submission" date="2021-01" db="EMBL/GenBank/DDBJ databases">
        <authorList>
            <person name="Corre E."/>
            <person name="Pelletier E."/>
            <person name="Niang G."/>
            <person name="Scheremetjew M."/>
            <person name="Finn R."/>
            <person name="Kale V."/>
            <person name="Holt S."/>
            <person name="Cochrane G."/>
            <person name="Meng A."/>
            <person name="Brown T."/>
            <person name="Cohen L."/>
        </authorList>
    </citation>
    <scope>NUCLEOTIDE SEQUENCE</scope>
    <source>
        <strain evidence="15">NIES-2562</strain>
    </source>
</reference>
<dbReference type="SMART" id="SM00184">
    <property type="entry name" value="RING"/>
    <property type="match status" value="1"/>
</dbReference>
<evidence type="ECO:0000259" key="14">
    <source>
        <dbReference type="PROSITE" id="PS50089"/>
    </source>
</evidence>
<evidence type="ECO:0000256" key="2">
    <source>
        <dbReference type="ARBA" id="ARBA00004906"/>
    </source>
</evidence>
<dbReference type="Gene3D" id="3.30.40.10">
    <property type="entry name" value="Zinc/RING finger domain, C3HC4 (zinc finger)"/>
    <property type="match status" value="1"/>
</dbReference>
<dbReference type="PROSITE" id="PS50089">
    <property type="entry name" value="ZF_RING_2"/>
    <property type="match status" value="1"/>
</dbReference>
<evidence type="ECO:0000256" key="9">
    <source>
        <dbReference type="ARBA" id="ARBA00022833"/>
    </source>
</evidence>
<dbReference type="InterPro" id="IPR045194">
    <property type="entry name" value="MGRN1/RNF157-like"/>
</dbReference>
<dbReference type="EMBL" id="HBIB01006843">
    <property type="protein sequence ID" value="CAE0242097.1"/>
    <property type="molecule type" value="Transcribed_RNA"/>
</dbReference>
<dbReference type="Pfam" id="PF26192">
    <property type="entry name" value="RNF157-like_N"/>
    <property type="match status" value="1"/>
</dbReference>
<keyword evidence="6" id="KW-0479">Metal-binding</keyword>
<dbReference type="InterPro" id="IPR058981">
    <property type="entry name" value="MGRN1/RNF157-like_N"/>
</dbReference>
<keyword evidence="8" id="KW-0833">Ubl conjugation pathway</keyword>
<evidence type="ECO:0000256" key="6">
    <source>
        <dbReference type="ARBA" id="ARBA00022723"/>
    </source>
</evidence>
<evidence type="ECO:0000256" key="1">
    <source>
        <dbReference type="ARBA" id="ARBA00000900"/>
    </source>
</evidence>
<evidence type="ECO:0000256" key="10">
    <source>
        <dbReference type="ARBA" id="ARBA00023288"/>
    </source>
</evidence>
<name>A0A7S3CZQ9_9EUKA</name>
<evidence type="ECO:0000256" key="5">
    <source>
        <dbReference type="ARBA" id="ARBA00022707"/>
    </source>
</evidence>
<dbReference type="CDD" id="cd16789">
    <property type="entry name" value="mRING-HC-C3HC5_MGRN1-like"/>
    <property type="match status" value="1"/>
</dbReference>
<dbReference type="GO" id="GO:0016567">
    <property type="term" value="P:protein ubiquitination"/>
    <property type="evidence" value="ECO:0007669"/>
    <property type="project" value="TreeGrafter"/>
</dbReference>
<sequence>MGARASTQSASVTTPRMTADAHAQGYASSQSYRPFSNTTGAPPVTHVQNTVTIKNVVNLKKNSLKLAQLEEGDGRRVYSLSFNFDASVDGNAYVYYAASDHSQGEGKPSIVTSKMTHLAEVVPLPFQKGLKQTMTTPSEQALDLDQIPPQYLTSGEDTFPIVVCLVAKQDDPSVFPPSQTTFIRILTEEGALTPKVAKQKIFTNGQIFELKEIYGIEQSAEDIGGKECVICLENARDTAILPCRHMCLCDGCARQLKDQTSHCPICRGKIDSLLQIVLKSNARRGEVEEEPAVSN</sequence>
<feature type="compositionally biased region" description="Polar residues" evidence="13">
    <location>
        <begin position="1"/>
        <end position="16"/>
    </location>
</feature>
<evidence type="ECO:0000313" key="15">
    <source>
        <dbReference type="EMBL" id="CAE0242097.1"/>
    </source>
</evidence>
<keyword evidence="5" id="KW-0519">Myristate</keyword>
<dbReference type="SUPFAM" id="SSF57850">
    <property type="entry name" value="RING/U-box"/>
    <property type="match status" value="1"/>
</dbReference>
<dbReference type="InterPro" id="IPR045195">
    <property type="entry name" value="LOG2-like_mRING_C3HC5"/>
</dbReference>
<accession>A0A7S3CZQ9</accession>
<dbReference type="GO" id="GO:0061630">
    <property type="term" value="F:ubiquitin protein ligase activity"/>
    <property type="evidence" value="ECO:0007669"/>
    <property type="project" value="UniProtKB-EC"/>
</dbReference>
<feature type="compositionally biased region" description="Polar residues" evidence="13">
    <location>
        <begin position="26"/>
        <end position="43"/>
    </location>
</feature>
<dbReference type="InterPro" id="IPR013083">
    <property type="entry name" value="Znf_RING/FYVE/PHD"/>
</dbReference>
<feature type="region of interest" description="Disordered" evidence="13">
    <location>
        <begin position="1"/>
        <end position="43"/>
    </location>
</feature>
<evidence type="ECO:0000256" key="4">
    <source>
        <dbReference type="ARBA" id="ARBA00022679"/>
    </source>
</evidence>
<feature type="domain" description="RING-type" evidence="14">
    <location>
        <begin position="228"/>
        <end position="267"/>
    </location>
</feature>
<keyword evidence="7 12" id="KW-0863">Zinc-finger</keyword>
<comment type="similarity">
    <text evidence="11">Belongs to the RING-type zinc finger family. LOG2 subfamily.</text>
</comment>
<evidence type="ECO:0000256" key="7">
    <source>
        <dbReference type="ARBA" id="ARBA00022771"/>
    </source>
</evidence>
<evidence type="ECO:0000256" key="11">
    <source>
        <dbReference type="ARBA" id="ARBA00025721"/>
    </source>
</evidence>
<evidence type="ECO:0000256" key="13">
    <source>
        <dbReference type="SAM" id="MobiDB-lite"/>
    </source>
</evidence>
<dbReference type="Pfam" id="PF13920">
    <property type="entry name" value="zf-C3HC4_3"/>
    <property type="match status" value="1"/>
</dbReference>
<evidence type="ECO:0000256" key="3">
    <source>
        <dbReference type="ARBA" id="ARBA00012483"/>
    </source>
</evidence>
<dbReference type="PANTHER" id="PTHR22996:SF0">
    <property type="entry name" value="RE60872P-RELATED"/>
    <property type="match status" value="1"/>
</dbReference>
<gene>
    <name evidence="15" type="ORF">PBIL07802_LOCUS4261</name>
    <name evidence="16" type="ORF">PBIL07802_LOCUS4262</name>
</gene>
<dbReference type="InterPro" id="IPR001841">
    <property type="entry name" value="Znf_RING"/>
</dbReference>
<proteinExistence type="inferred from homology"/>
<dbReference type="EMBL" id="HBIB01006844">
    <property type="protein sequence ID" value="CAE0242098.1"/>
    <property type="molecule type" value="Transcribed_RNA"/>
</dbReference>
<keyword evidence="9" id="KW-0862">Zinc</keyword>
<dbReference type="EC" id="2.3.2.27" evidence="3"/>
<dbReference type="GO" id="GO:0008270">
    <property type="term" value="F:zinc ion binding"/>
    <property type="evidence" value="ECO:0007669"/>
    <property type="project" value="UniProtKB-KW"/>
</dbReference>
<dbReference type="PANTHER" id="PTHR22996">
    <property type="entry name" value="MAHOGUNIN"/>
    <property type="match status" value="1"/>
</dbReference>
<evidence type="ECO:0000313" key="16">
    <source>
        <dbReference type="EMBL" id="CAE0242098.1"/>
    </source>
</evidence>
<protein>
    <recommendedName>
        <fullName evidence="3">RING-type E3 ubiquitin transferase</fullName>
        <ecNumber evidence="3">2.3.2.27</ecNumber>
    </recommendedName>
</protein>
<keyword evidence="4" id="KW-0808">Transferase</keyword>
<evidence type="ECO:0000256" key="8">
    <source>
        <dbReference type="ARBA" id="ARBA00022786"/>
    </source>
</evidence>
<comment type="catalytic activity">
    <reaction evidence="1">
        <text>S-ubiquitinyl-[E2 ubiquitin-conjugating enzyme]-L-cysteine + [acceptor protein]-L-lysine = [E2 ubiquitin-conjugating enzyme]-L-cysteine + N(6)-ubiquitinyl-[acceptor protein]-L-lysine.</text>
        <dbReference type="EC" id="2.3.2.27"/>
    </reaction>
</comment>
<comment type="pathway">
    <text evidence="2">Protein modification; protein ubiquitination.</text>
</comment>